<dbReference type="Proteomes" id="UP000460718">
    <property type="component" value="Unassembled WGS sequence"/>
</dbReference>
<reference evidence="1 2" key="1">
    <citation type="submission" date="2018-09" db="EMBL/GenBank/DDBJ databases">
        <title>Genomic investigation of the strawberry pathogen Phytophthora fragariae indicates pathogenicity is determined by transcriptional variation in three key races.</title>
        <authorList>
            <person name="Adams T.M."/>
            <person name="Armitage A.D."/>
            <person name="Sobczyk M.K."/>
            <person name="Bates H.J."/>
            <person name="Dunwell J.M."/>
            <person name="Nellist C.F."/>
            <person name="Harrison R.J."/>
        </authorList>
    </citation>
    <scope>NUCLEOTIDE SEQUENCE [LARGE SCALE GENOMIC DNA]</scope>
    <source>
        <strain evidence="1 2">SCRP245</strain>
    </source>
</reference>
<gene>
    <name evidence="1" type="ORF">PF011_g11742</name>
</gene>
<dbReference type="EMBL" id="QXFW01000659">
    <property type="protein sequence ID" value="KAE9006107.1"/>
    <property type="molecule type" value="Genomic_DNA"/>
</dbReference>
<protein>
    <submittedName>
        <fullName evidence="1">Uncharacterized protein</fullName>
    </submittedName>
</protein>
<accession>A0A6A3KJS4</accession>
<organism evidence="1 2">
    <name type="scientific">Phytophthora fragariae</name>
    <dbReference type="NCBI Taxonomy" id="53985"/>
    <lineage>
        <taxon>Eukaryota</taxon>
        <taxon>Sar</taxon>
        <taxon>Stramenopiles</taxon>
        <taxon>Oomycota</taxon>
        <taxon>Peronosporomycetes</taxon>
        <taxon>Peronosporales</taxon>
        <taxon>Peronosporaceae</taxon>
        <taxon>Phytophthora</taxon>
    </lineage>
</organism>
<evidence type="ECO:0000313" key="2">
    <source>
        <dbReference type="Proteomes" id="UP000460718"/>
    </source>
</evidence>
<name>A0A6A3KJS4_9STRA</name>
<sequence>MPREYLYAAQETTYPVTRPNNVKAMERRRASGF</sequence>
<proteinExistence type="predicted"/>
<comment type="caution">
    <text evidence="1">The sequence shown here is derived from an EMBL/GenBank/DDBJ whole genome shotgun (WGS) entry which is preliminary data.</text>
</comment>
<dbReference type="AlphaFoldDB" id="A0A6A3KJS4"/>
<evidence type="ECO:0000313" key="1">
    <source>
        <dbReference type="EMBL" id="KAE9006107.1"/>
    </source>
</evidence>